<name>A0ABS3R0M5_9ACTN</name>
<protein>
    <submittedName>
        <fullName evidence="1">Uncharacterized protein</fullName>
    </submittedName>
</protein>
<evidence type="ECO:0000313" key="1">
    <source>
        <dbReference type="EMBL" id="MBO2439797.1"/>
    </source>
</evidence>
<dbReference type="RefSeq" id="WP_208268235.1">
    <property type="nucleotide sequence ID" value="NZ_BAAAGM010000010.1"/>
</dbReference>
<gene>
    <name evidence="1" type="ORF">J4557_19930</name>
</gene>
<accession>A0ABS3R0M5</accession>
<reference evidence="1 2" key="1">
    <citation type="submission" date="2021-03" db="EMBL/GenBank/DDBJ databases">
        <authorList>
            <person name="Kanchanasin P."/>
            <person name="Saeng-In P."/>
            <person name="Phongsopitanun W."/>
            <person name="Yuki M."/>
            <person name="Kudo T."/>
            <person name="Ohkuma M."/>
            <person name="Tanasupawat S."/>
        </authorList>
    </citation>
    <scope>NUCLEOTIDE SEQUENCE [LARGE SCALE GENOMIC DNA]</scope>
    <source>
        <strain evidence="1 2">L46</strain>
    </source>
</reference>
<comment type="caution">
    <text evidence="1">The sequence shown here is derived from an EMBL/GenBank/DDBJ whole genome shotgun (WGS) entry which is preliminary data.</text>
</comment>
<dbReference type="EMBL" id="JAGEOK010000012">
    <property type="protein sequence ID" value="MBO2439797.1"/>
    <property type="molecule type" value="Genomic_DNA"/>
</dbReference>
<keyword evidence="2" id="KW-1185">Reference proteome</keyword>
<evidence type="ECO:0000313" key="2">
    <source>
        <dbReference type="Proteomes" id="UP000666915"/>
    </source>
</evidence>
<proteinExistence type="predicted"/>
<sequence length="117" mass="13023">MTDNPSERCRFSWCEQHSETDKYVRHLADVGTVDLVDKDWPLQVRVACVDNKDATGSTTPFLTPYVSVRWDEPPEYDPTPENLGTNVGLDLDGLDALMLAELLTRAVRLLADGASQS</sequence>
<dbReference type="Proteomes" id="UP000666915">
    <property type="component" value="Unassembled WGS sequence"/>
</dbReference>
<organism evidence="1 2">
    <name type="scientific">Actinomadura nitritigenes</name>
    <dbReference type="NCBI Taxonomy" id="134602"/>
    <lineage>
        <taxon>Bacteria</taxon>
        <taxon>Bacillati</taxon>
        <taxon>Actinomycetota</taxon>
        <taxon>Actinomycetes</taxon>
        <taxon>Streptosporangiales</taxon>
        <taxon>Thermomonosporaceae</taxon>
        <taxon>Actinomadura</taxon>
    </lineage>
</organism>